<dbReference type="PANTHER" id="PTHR12205">
    <property type="entry name" value="CENTROMERE/KINETOCHORE PROTEIN ZW10"/>
    <property type="match status" value="1"/>
</dbReference>
<dbReference type="Pfam" id="PF20665">
    <property type="entry name" value="Zw10_middle"/>
    <property type="match status" value="1"/>
</dbReference>
<dbReference type="InterPro" id="IPR048344">
    <property type="entry name" value="Zw10_middle"/>
</dbReference>
<evidence type="ECO:0000259" key="1">
    <source>
        <dbReference type="Pfam" id="PF20665"/>
    </source>
</evidence>
<name>A0ABM3QQQ0_SPIOL</name>
<feature type="domain" description="Centromere/kinetochore protein zw10 middle" evidence="1">
    <location>
        <begin position="6"/>
        <end position="70"/>
    </location>
</feature>
<proteinExistence type="predicted"/>
<dbReference type="PANTHER" id="PTHR12205:SF0">
    <property type="entry name" value="CENTROMERE_KINETOCHORE PROTEIN ZW10 HOMOLOG"/>
    <property type="match status" value="1"/>
</dbReference>
<dbReference type="RefSeq" id="XP_056685675.1">
    <property type="nucleotide sequence ID" value="XM_056829697.1"/>
</dbReference>
<dbReference type="Proteomes" id="UP000813463">
    <property type="component" value="Chromosome 5"/>
</dbReference>
<gene>
    <name evidence="3" type="primary">LOC130461551</name>
</gene>
<organism evidence="2 3">
    <name type="scientific">Spinacia oleracea</name>
    <name type="common">Spinach</name>
    <dbReference type="NCBI Taxonomy" id="3562"/>
    <lineage>
        <taxon>Eukaryota</taxon>
        <taxon>Viridiplantae</taxon>
        <taxon>Streptophyta</taxon>
        <taxon>Embryophyta</taxon>
        <taxon>Tracheophyta</taxon>
        <taxon>Spermatophyta</taxon>
        <taxon>Magnoliopsida</taxon>
        <taxon>eudicotyledons</taxon>
        <taxon>Gunneridae</taxon>
        <taxon>Pentapetalae</taxon>
        <taxon>Caryophyllales</taxon>
        <taxon>Chenopodiaceae</taxon>
        <taxon>Chenopodioideae</taxon>
        <taxon>Anserineae</taxon>
        <taxon>Spinacia</taxon>
    </lineage>
</organism>
<sequence>MNPDDDASKLVDFQKIMNFSSEFETVLKEVMFISESDKNDERLNNFADNVEVHFAVRKKREMLANARQLILRCDFTVPEEFSSKGPKFINNTYNDCAVNLLFSSERCIVSLAACQLMKLVHQTLQRGTGLSTPLNTSSTRQMKSAEVLAEYLKNFRADNIVNNAEFIRESIVPEAGPWTILGQVLKRARDPVITPGAQKQLSYYFLNAFDNWGGFKTNPLYAILHEVIYCQGVPS</sequence>
<protein>
    <recommendedName>
        <fullName evidence="1">Centromere/kinetochore protein zw10 middle domain-containing protein</fullName>
    </recommendedName>
</protein>
<accession>A0ABM3QQQ0</accession>
<reference evidence="3" key="2">
    <citation type="submission" date="2025-08" db="UniProtKB">
        <authorList>
            <consortium name="RefSeq"/>
        </authorList>
    </citation>
    <scope>IDENTIFICATION</scope>
    <source>
        <tissue evidence="3">Leaf</tissue>
    </source>
</reference>
<reference evidence="2" key="1">
    <citation type="journal article" date="2021" name="Nat. Commun.">
        <title>Genomic analyses provide insights into spinach domestication and the genetic basis of agronomic traits.</title>
        <authorList>
            <person name="Cai X."/>
            <person name="Sun X."/>
            <person name="Xu C."/>
            <person name="Sun H."/>
            <person name="Wang X."/>
            <person name="Ge C."/>
            <person name="Zhang Z."/>
            <person name="Wang Q."/>
            <person name="Fei Z."/>
            <person name="Jiao C."/>
            <person name="Wang Q."/>
        </authorList>
    </citation>
    <scope>NUCLEOTIDE SEQUENCE [LARGE SCALE GENOMIC DNA]</scope>
    <source>
        <strain evidence="2">cv. Varoflay</strain>
    </source>
</reference>
<keyword evidence="2" id="KW-1185">Reference proteome</keyword>
<evidence type="ECO:0000313" key="3">
    <source>
        <dbReference type="RefSeq" id="XP_056685675.1"/>
    </source>
</evidence>
<evidence type="ECO:0000313" key="2">
    <source>
        <dbReference type="Proteomes" id="UP000813463"/>
    </source>
</evidence>
<dbReference type="GeneID" id="130461551"/>